<feature type="transmembrane region" description="Helical" evidence="2">
    <location>
        <begin position="88"/>
        <end position="108"/>
    </location>
</feature>
<gene>
    <name evidence="3" type="ORF">PR048_030200</name>
</gene>
<organism evidence="3 4">
    <name type="scientific">Dryococelus australis</name>
    <dbReference type="NCBI Taxonomy" id="614101"/>
    <lineage>
        <taxon>Eukaryota</taxon>
        <taxon>Metazoa</taxon>
        <taxon>Ecdysozoa</taxon>
        <taxon>Arthropoda</taxon>
        <taxon>Hexapoda</taxon>
        <taxon>Insecta</taxon>
        <taxon>Pterygota</taxon>
        <taxon>Neoptera</taxon>
        <taxon>Polyneoptera</taxon>
        <taxon>Phasmatodea</taxon>
        <taxon>Verophasmatodea</taxon>
        <taxon>Anareolatae</taxon>
        <taxon>Phasmatidae</taxon>
        <taxon>Eurycanthinae</taxon>
        <taxon>Dryococelus</taxon>
    </lineage>
</organism>
<proteinExistence type="predicted"/>
<evidence type="ECO:0000256" key="1">
    <source>
        <dbReference type="SAM" id="MobiDB-lite"/>
    </source>
</evidence>
<dbReference type="Proteomes" id="UP001159363">
    <property type="component" value="Chromosome 13"/>
</dbReference>
<keyword evidence="2" id="KW-0472">Membrane</keyword>
<protein>
    <submittedName>
        <fullName evidence="3">Uncharacterized protein</fullName>
    </submittedName>
</protein>
<dbReference type="EMBL" id="JARBHB010000014">
    <property type="protein sequence ID" value="KAJ8868661.1"/>
    <property type="molecule type" value="Genomic_DNA"/>
</dbReference>
<feature type="region of interest" description="Disordered" evidence="1">
    <location>
        <begin position="169"/>
        <end position="189"/>
    </location>
</feature>
<comment type="caution">
    <text evidence="3">The sequence shown here is derived from an EMBL/GenBank/DDBJ whole genome shotgun (WGS) entry which is preliminary data.</text>
</comment>
<evidence type="ECO:0000313" key="4">
    <source>
        <dbReference type="Proteomes" id="UP001159363"/>
    </source>
</evidence>
<name>A0ABQ9GAX0_9NEOP</name>
<keyword evidence="2" id="KW-0812">Transmembrane</keyword>
<keyword evidence="4" id="KW-1185">Reference proteome</keyword>
<sequence>MLATRKVVSGNPETNRTGVPAVMDRITPYMPRQPPLGVGDDVVSRLSADVTCVSAGAWARLPRVIDSLVENYQCCDHARGTVWNKQHCHLQLFALIAIVISSLSSYFFPPFSGRGLCVPFGDKVLEKVEHNSSSSLSHIHCPSQTLQAVHRHGRPQLRRRHYFQIPEKTRRPAASSGTIPTCENPGVARPGIEPGSPWRQASMSWLMVACRSPTPSRRLRSSARTREILRCHSLGVRRESSATSSLKARTTSLISWVAFSSSSSTSGRLGSVYSLQGTGLRPIGEEDPAGDPAATSGSLFFFGRRRADTSSSMFSATLLDAILSVLSPSYINLLYINLSLPFPLAIQQSTKMDTGWDVQDEVSLSPDLLGHRGAIKNRRGNLFRINTITRLGHRPAPSALPPPPPSLTLLLAAKQFRSASENH</sequence>
<reference evidence="3 4" key="1">
    <citation type="submission" date="2023-02" db="EMBL/GenBank/DDBJ databases">
        <title>LHISI_Scaffold_Assembly.</title>
        <authorList>
            <person name="Stuart O.P."/>
            <person name="Cleave R."/>
            <person name="Magrath M.J.L."/>
            <person name="Mikheyev A.S."/>
        </authorList>
    </citation>
    <scope>NUCLEOTIDE SEQUENCE [LARGE SCALE GENOMIC DNA]</scope>
    <source>
        <strain evidence="3">Daus_M_001</strain>
        <tissue evidence="3">Leg muscle</tissue>
    </source>
</reference>
<keyword evidence="2" id="KW-1133">Transmembrane helix</keyword>
<evidence type="ECO:0000313" key="3">
    <source>
        <dbReference type="EMBL" id="KAJ8868661.1"/>
    </source>
</evidence>
<evidence type="ECO:0000256" key="2">
    <source>
        <dbReference type="SAM" id="Phobius"/>
    </source>
</evidence>
<accession>A0ABQ9GAX0</accession>